<keyword evidence="2" id="KW-1185">Reference proteome</keyword>
<accession>A0A375A8H7</accession>
<reference evidence="1 2" key="1">
    <citation type="submission" date="2016-09" db="EMBL/GenBank/DDBJ databases">
        <authorList>
            <person name="Reverchon S."/>
            <person name="Nasser W."/>
            <person name="Leonard S."/>
            <person name="Brochier C."/>
            <person name="Duprey A."/>
        </authorList>
    </citation>
    <scope>NUCLEOTIDE SEQUENCE [LARGE SCALE GENOMIC DNA]</scope>
    <source>
        <strain evidence="1 2">174/2</strain>
    </source>
</reference>
<evidence type="ECO:0000313" key="2">
    <source>
        <dbReference type="Proteomes" id="UP000294820"/>
    </source>
</evidence>
<evidence type="ECO:0000313" key="1">
    <source>
        <dbReference type="EMBL" id="SLM62281.1"/>
    </source>
</evidence>
<dbReference type="Proteomes" id="UP000294820">
    <property type="component" value="Chromosome 1"/>
</dbReference>
<gene>
    <name evidence="1" type="ORF">DAQ1742_01282</name>
</gene>
<dbReference type="AlphaFoldDB" id="A0A375A8H7"/>
<dbReference type="KEGG" id="daq:DAQ1742_01282"/>
<name>A0A375A8H7_9GAMM</name>
<sequence>MITGHHQTDAYLWVLEVIKLDEPAHLPAAEMALQKLTITPQEAEQRYRHWLMAQGHEPFIVAFSTIGMDNPQNCIENARRAISKASQVRAHFGSYAAAMEPTEPERLIAQSVFQVDEHYGMTPEEADSGELKGWRIMEVQDARSVAHRGFCDVLPDPHTLSDVVREVEYWDWLYVMRSAASKALGDGFYEHHQCICDREAWLDGKLSTIGPVHQREALAILKWFLRSERHQERGEDNDAVYLNLIGSDGKANQFY</sequence>
<protein>
    <submittedName>
        <fullName evidence="1">Uncharacterized protein</fullName>
    </submittedName>
</protein>
<organism evidence="1 2">
    <name type="scientific">Dickeya aquatica</name>
    <dbReference type="NCBI Taxonomy" id="1401087"/>
    <lineage>
        <taxon>Bacteria</taxon>
        <taxon>Pseudomonadati</taxon>
        <taxon>Pseudomonadota</taxon>
        <taxon>Gammaproteobacteria</taxon>
        <taxon>Enterobacterales</taxon>
        <taxon>Pectobacteriaceae</taxon>
        <taxon>Dickeya</taxon>
    </lineage>
</organism>
<dbReference type="EMBL" id="LT615367">
    <property type="protein sequence ID" value="SLM62281.1"/>
    <property type="molecule type" value="Genomic_DNA"/>
</dbReference>
<proteinExistence type="predicted"/>